<sequence>MTVYARVAGGLVAELVEIEAEGPPLAELFHPDFVATMVALPEGSEVAEGWTWDGEAFAPPPPPEPVAPVVPATISRRQMLLALVAGEVITAAEAWEAATVGAVPAAIDAVFAALPDADALAARITFATMIEVERAHPLIGAMIAAELVTEAEADSLFVLAATL</sequence>
<organism evidence="1 2">
    <name type="scientific">Neoroseomonas terrae</name>
    <dbReference type="NCBI Taxonomy" id="424799"/>
    <lineage>
        <taxon>Bacteria</taxon>
        <taxon>Pseudomonadati</taxon>
        <taxon>Pseudomonadota</taxon>
        <taxon>Alphaproteobacteria</taxon>
        <taxon>Acetobacterales</taxon>
        <taxon>Acetobacteraceae</taxon>
        <taxon>Neoroseomonas</taxon>
    </lineage>
</organism>
<comment type="caution">
    <text evidence="1">The sequence shown here is derived from an EMBL/GenBank/DDBJ whole genome shotgun (WGS) entry which is preliminary data.</text>
</comment>
<accession>A0ABS5EQK7</accession>
<evidence type="ECO:0000313" key="1">
    <source>
        <dbReference type="EMBL" id="MBR0653308.1"/>
    </source>
</evidence>
<dbReference type="RefSeq" id="WP_211872013.1">
    <property type="nucleotide sequence ID" value="NZ_JAAEDI010000046.1"/>
</dbReference>
<evidence type="ECO:0000313" key="2">
    <source>
        <dbReference type="Proteomes" id="UP000698752"/>
    </source>
</evidence>
<gene>
    <name evidence="1" type="ORF">GXW78_26885</name>
</gene>
<dbReference type="EMBL" id="JAAEDI010000046">
    <property type="protein sequence ID" value="MBR0653308.1"/>
    <property type="molecule type" value="Genomic_DNA"/>
</dbReference>
<keyword evidence="2" id="KW-1185">Reference proteome</keyword>
<dbReference type="Proteomes" id="UP000698752">
    <property type="component" value="Unassembled WGS sequence"/>
</dbReference>
<proteinExistence type="predicted"/>
<protein>
    <recommendedName>
        <fullName evidence="3">DUF4376 domain-containing protein</fullName>
    </recommendedName>
</protein>
<evidence type="ECO:0008006" key="3">
    <source>
        <dbReference type="Google" id="ProtNLM"/>
    </source>
</evidence>
<reference evidence="2" key="1">
    <citation type="journal article" date="2021" name="Syst. Appl. Microbiol.">
        <title>Roseomonas hellenica sp. nov., isolated from roots of wild-growing Alkanna tinctoria.</title>
        <authorList>
            <person name="Rat A."/>
            <person name="Naranjo H.D."/>
            <person name="Lebbe L."/>
            <person name="Cnockaert M."/>
            <person name="Krigas N."/>
            <person name="Grigoriadou K."/>
            <person name="Maloupa E."/>
            <person name="Willems A."/>
        </authorList>
    </citation>
    <scope>NUCLEOTIDE SEQUENCE [LARGE SCALE GENOMIC DNA]</scope>
    <source>
        <strain evidence="2">LMG 31159</strain>
    </source>
</reference>
<name>A0ABS5EQK7_9PROT</name>